<evidence type="ECO:0000313" key="1">
    <source>
        <dbReference type="EMBL" id="ALV04586.1"/>
    </source>
</evidence>
<dbReference type="Proteomes" id="UP000060699">
    <property type="component" value="Chromosome"/>
</dbReference>
<accession>A0A0U3MJR7</accession>
<name>A0A0U3MJR7_9BURK</name>
<sequence precursor="true">MLSAVENVVISPCTDRSRGRPWGLALLLTACLAGALPAQAQPAQARPAQSSSAQAPALVAVDRITWLTSDNSTASNPAVNGVTDTLVKMLTVWWPGVKHEVLIANTKRSWQMLEDGQQVCRANVVRTPEREKLVYFTNTQLTPPPQLVVRRDRLSRLPRTASGEVLLPQLLADDSLRGALVDGRSYGNAIDEMLAHRPGSANVTLYSPRDFGGRLLQMVSLDRADYSIDSDMALLMMGEPKDLMTVPIRGASELVMAGVACPRTPWGWSAIQGIDRALGRPEAAATLRRGLMRWLTPETRAHYGPQLEHFYRERARPSRLTP</sequence>
<organism evidence="1 2">
    <name type="scientific">Roseateles depolymerans</name>
    <dbReference type="NCBI Taxonomy" id="76731"/>
    <lineage>
        <taxon>Bacteria</taxon>
        <taxon>Pseudomonadati</taxon>
        <taxon>Pseudomonadota</taxon>
        <taxon>Betaproteobacteria</taxon>
        <taxon>Burkholderiales</taxon>
        <taxon>Sphaerotilaceae</taxon>
        <taxon>Roseateles</taxon>
    </lineage>
</organism>
<dbReference type="InterPro" id="IPR011972">
    <property type="entry name" value="CHP02285"/>
</dbReference>
<dbReference type="OrthoDB" id="8889006at2"/>
<dbReference type="KEGG" id="rdp:RD2015_81"/>
<keyword evidence="2" id="KW-1185">Reference proteome</keyword>
<protein>
    <submittedName>
        <fullName evidence="1">Uncharacterized protein</fullName>
    </submittedName>
</protein>
<dbReference type="NCBIfam" id="TIGR02285">
    <property type="entry name" value="TIGR02285 family protein"/>
    <property type="match status" value="1"/>
</dbReference>
<dbReference type="EMBL" id="CP013729">
    <property type="protein sequence ID" value="ALV04586.1"/>
    <property type="molecule type" value="Genomic_DNA"/>
</dbReference>
<evidence type="ECO:0000313" key="2">
    <source>
        <dbReference type="Proteomes" id="UP000060699"/>
    </source>
</evidence>
<gene>
    <name evidence="1" type="ORF">RD2015_81</name>
</gene>
<dbReference type="AlphaFoldDB" id="A0A0U3MJR7"/>
<dbReference type="STRING" id="76731.RD2015_81"/>
<reference evidence="1 2" key="1">
    <citation type="submission" date="2015-12" db="EMBL/GenBank/DDBJ databases">
        <title>Complete genome of Roseateles depolymerans KCTC 42856.</title>
        <authorList>
            <person name="Kim K.M."/>
        </authorList>
    </citation>
    <scope>NUCLEOTIDE SEQUENCE [LARGE SCALE GENOMIC DNA]</scope>
    <source>
        <strain evidence="1 2">KCTC 42856</strain>
    </source>
</reference>
<dbReference type="SUPFAM" id="SSF53850">
    <property type="entry name" value="Periplasmic binding protein-like II"/>
    <property type="match status" value="1"/>
</dbReference>
<proteinExistence type="predicted"/>